<comment type="caution">
    <text evidence="1">The sequence shown here is derived from an EMBL/GenBank/DDBJ whole genome shotgun (WGS) entry which is preliminary data.</text>
</comment>
<dbReference type="InterPro" id="IPR035945">
    <property type="entry name" value="YhaI-like_sf"/>
</dbReference>
<reference evidence="1" key="1">
    <citation type="submission" date="2021-05" db="EMBL/GenBank/DDBJ databases">
        <title>Novel Bacillus species.</title>
        <authorList>
            <person name="Liu G."/>
        </authorList>
    </citation>
    <scope>NUCLEOTIDE SEQUENCE</scope>
    <source>
        <strain evidence="1">FJAT-49825</strain>
    </source>
</reference>
<evidence type="ECO:0000313" key="2">
    <source>
        <dbReference type="Proteomes" id="UP000679749"/>
    </source>
</evidence>
<sequence>MDKYEMLAEKINMLEFHQKLLLEVVDHPSKKFTRLIIESGLSESEVNHFYSICDKLSKKLEEQKAEGYVYFHPLFDELSISMPDKLDIGQTIKACLSQNLYKSLFQEFEKVIEPS</sequence>
<evidence type="ECO:0000313" key="1">
    <source>
        <dbReference type="EMBL" id="MBS4212223.1"/>
    </source>
</evidence>
<dbReference type="Gene3D" id="1.10.3750.10">
    <property type="entry name" value="YhaI-like"/>
    <property type="match status" value="1"/>
</dbReference>
<name>A0A942U4E4_9BACI</name>
<organism evidence="1 2">
    <name type="scientific">Neobacillus rhizophilus</name>
    <dbReference type="NCBI Taxonomy" id="2833579"/>
    <lineage>
        <taxon>Bacteria</taxon>
        <taxon>Bacillati</taxon>
        <taxon>Bacillota</taxon>
        <taxon>Bacilli</taxon>
        <taxon>Bacillales</taxon>
        <taxon>Bacillaceae</taxon>
        <taxon>Neobacillus</taxon>
    </lineage>
</organism>
<proteinExistence type="predicted"/>
<dbReference type="InterPro" id="IPR015058">
    <property type="entry name" value="DUF1878"/>
</dbReference>
<dbReference type="SUPFAM" id="SSF109915">
    <property type="entry name" value="Hypothetical protein YhaI"/>
    <property type="match status" value="1"/>
</dbReference>
<dbReference type="RefSeq" id="WP_213116687.1">
    <property type="nucleotide sequence ID" value="NZ_JAGYPF010000001.1"/>
</dbReference>
<keyword evidence="2" id="KW-1185">Reference proteome</keyword>
<gene>
    <name evidence="1" type="ORF">KHA99_07085</name>
</gene>
<dbReference type="AlphaFoldDB" id="A0A942U4E4"/>
<dbReference type="Pfam" id="PF08963">
    <property type="entry name" value="DUF1878"/>
    <property type="match status" value="1"/>
</dbReference>
<accession>A0A942U4E4</accession>
<protein>
    <submittedName>
        <fullName evidence="1">DUF1878 family protein</fullName>
    </submittedName>
</protein>
<dbReference type="EMBL" id="JAGYPF010000001">
    <property type="protein sequence ID" value="MBS4212223.1"/>
    <property type="molecule type" value="Genomic_DNA"/>
</dbReference>
<dbReference type="Proteomes" id="UP000679749">
    <property type="component" value="Unassembled WGS sequence"/>
</dbReference>